<proteinExistence type="predicted"/>
<accession>A0A9Y1BMT9</accession>
<dbReference type="AlphaFoldDB" id="A0A9Y1BMT9"/>
<dbReference type="Proteomes" id="UP001201020">
    <property type="component" value="Chromosome"/>
</dbReference>
<protein>
    <submittedName>
        <fullName evidence="1">Uncharacterized protein</fullName>
    </submittedName>
</protein>
<dbReference type="EMBL" id="CP084166">
    <property type="protein sequence ID" value="UJG41706.1"/>
    <property type="molecule type" value="Genomic_DNA"/>
</dbReference>
<gene>
    <name evidence="1" type="ORF">K9W45_04380</name>
</gene>
<reference evidence="1" key="1">
    <citation type="journal article" date="2022" name="Nat. Microbiol.">
        <title>Unique mobile elements and scalable gene flow at the prokaryote-eukaryote boundary revealed by circularized Asgard archaea genomes.</title>
        <authorList>
            <person name="Wu F."/>
            <person name="Speth D.R."/>
            <person name="Philosof A."/>
            <person name="Cremiere A."/>
            <person name="Narayanan A."/>
            <person name="Barco R.A."/>
            <person name="Connon S.A."/>
            <person name="Amend J.P."/>
            <person name="Antoshechkin I.A."/>
            <person name="Orphan V.J."/>
        </authorList>
    </citation>
    <scope>NUCLEOTIDE SEQUENCE</scope>
    <source>
        <strain evidence="1">PM71</strain>
    </source>
</reference>
<sequence>MNITGKFIVSLFSPRGTTITDYLTGQKFSSTHLTVFRGLSHWLQSQ</sequence>
<name>A0A9Y1BMT9_9ARCH</name>
<evidence type="ECO:0000313" key="1">
    <source>
        <dbReference type="EMBL" id="UJG41706.1"/>
    </source>
</evidence>
<organism evidence="1">
    <name type="scientific">Candidatus Heimdallarchaeum aukensis</name>
    <dbReference type="NCBI Taxonomy" id="2876573"/>
    <lineage>
        <taxon>Archaea</taxon>
        <taxon>Promethearchaeati</taxon>
        <taxon>Candidatus Heimdallarchaeota</taxon>
        <taxon>Candidatus Heimdallarchaeia (ex Rinke et al. 2021) (nom. nud.)</taxon>
        <taxon>Candidatus Heimdallarchaeales</taxon>
        <taxon>Candidatus Heimdallarchaeaceae</taxon>
        <taxon>Candidatus Heimdallarchaeum</taxon>
    </lineage>
</organism>